<evidence type="ECO:0000313" key="1">
    <source>
        <dbReference type="EMBL" id="TYP06315.1"/>
    </source>
</evidence>
<comment type="caution">
    <text evidence="1">The sequence shown here is derived from an EMBL/GenBank/DDBJ whole genome shotgun (WGS) entry which is preliminary data.</text>
</comment>
<protein>
    <submittedName>
        <fullName evidence="1">Uncharacterized protein</fullName>
    </submittedName>
</protein>
<organism evidence="1 2">
    <name type="scientific">Xenorhabdus doucetiae</name>
    <dbReference type="NCBI Taxonomy" id="351671"/>
    <lineage>
        <taxon>Bacteria</taxon>
        <taxon>Pseudomonadati</taxon>
        <taxon>Pseudomonadota</taxon>
        <taxon>Gammaproteobacteria</taxon>
        <taxon>Enterobacterales</taxon>
        <taxon>Morganellaceae</taxon>
        <taxon>Xenorhabdus</taxon>
    </lineage>
</organism>
<accession>A0ABY3NRP8</accession>
<evidence type="ECO:0000313" key="2">
    <source>
        <dbReference type="Proteomes" id="UP000324170"/>
    </source>
</evidence>
<dbReference type="EMBL" id="VNHN01000027">
    <property type="protein sequence ID" value="TYP06315.1"/>
    <property type="molecule type" value="Genomic_DNA"/>
</dbReference>
<name>A0ABY3NRP8_9GAMM</name>
<keyword evidence="2" id="KW-1185">Reference proteome</keyword>
<proteinExistence type="predicted"/>
<reference evidence="1 2" key="1">
    <citation type="submission" date="2019-07" db="EMBL/GenBank/DDBJ databases">
        <title>Genomic Encyclopedia of Type Strains, Phase I: the one thousand microbial genomes (KMG-I) project.</title>
        <authorList>
            <person name="Kyrpides N."/>
        </authorList>
    </citation>
    <scope>NUCLEOTIDE SEQUENCE [LARGE SCALE GENOMIC DNA]</scope>
    <source>
        <strain evidence="1 2">DSM 17909</strain>
    </source>
</reference>
<dbReference type="Proteomes" id="UP000324170">
    <property type="component" value="Unassembled WGS sequence"/>
</dbReference>
<sequence length="43" mass="4884">MVAWLNGCNVLLISHDVQLGSFGSLILFESESHFLIEYNLIME</sequence>
<gene>
    <name evidence="1" type="ORF">LY16_01950</name>
</gene>